<accession>J3NZU5</accession>
<feature type="compositionally biased region" description="Basic and acidic residues" evidence="1">
    <location>
        <begin position="387"/>
        <end position="398"/>
    </location>
</feature>
<feature type="region of interest" description="Disordered" evidence="1">
    <location>
        <begin position="157"/>
        <end position="193"/>
    </location>
</feature>
<gene>
    <name evidence="3" type="primary">20347250</name>
    <name evidence="2" type="ORF">GGTG_06792</name>
</gene>
<feature type="compositionally biased region" description="Low complexity" evidence="1">
    <location>
        <begin position="664"/>
        <end position="686"/>
    </location>
</feature>
<reference evidence="3" key="4">
    <citation type="journal article" date="2015" name="G3 (Bethesda)">
        <title>Genome sequences of three phytopathogenic species of the Magnaporthaceae family of fungi.</title>
        <authorList>
            <person name="Okagaki L.H."/>
            <person name="Nunes C.C."/>
            <person name="Sailsbery J."/>
            <person name="Clay B."/>
            <person name="Brown D."/>
            <person name="John T."/>
            <person name="Oh Y."/>
            <person name="Young N."/>
            <person name="Fitzgerald M."/>
            <person name="Haas B.J."/>
            <person name="Zeng Q."/>
            <person name="Young S."/>
            <person name="Adiconis X."/>
            <person name="Fan L."/>
            <person name="Levin J.Z."/>
            <person name="Mitchell T.K."/>
            <person name="Okubara P.A."/>
            <person name="Farman M.L."/>
            <person name="Kohn L.M."/>
            <person name="Birren B."/>
            <person name="Ma L.-J."/>
            <person name="Dean R.A."/>
        </authorList>
    </citation>
    <scope>NUCLEOTIDE SEQUENCE</scope>
    <source>
        <strain evidence="3">R3-111a-1</strain>
    </source>
</reference>
<dbReference type="OrthoDB" id="3946796at2759"/>
<feature type="compositionally biased region" description="Low complexity" evidence="1">
    <location>
        <begin position="749"/>
        <end position="767"/>
    </location>
</feature>
<name>J3NZU5_GAET3</name>
<protein>
    <recommendedName>
        <fullName evidence="5">Carboxylesterase family protein</fullName>
    </recommendedName>
</protein>
<feature type="compositionally biased region" description="Polar residues" evidence="1">
    <location>
        <begin position="454"/>
        <end position="473"/>
    </location>
</feature>
<feature type="compositionally biased region" description="Low complexity" evidence="1">
    <location>
        <begin position="591"/>
        <end position="613"/>
    </location>
</feature>
<feature type="compositionally biased region" description="Basic and acidic residues" evidence="1">
    <location>
        <begin position="112"/>
        <end position="121"/>
    </location>
</feature>
<feature type="region of interest" description="Disordered" evidence="1">
    <location>
        <begin position="541"/>
        <end position="767"/>
    </location>
</feature>
<dbReference type="GeneID" id="20347250"/>
<feature type="compositionally biased region" description="Basic and acidic residues" evidence="1">
    <location>
        <begin position="545"/>
        <end position="567"/>
    </location>
</feature>
<dbReference type="VEuPathDB" id="FungiDB:GGTG_06792"/>
<proteinExistence type="predicted"/>
<reference evidence="2" key="3">
    <citation type="submission" date="2010-09" db="EMBL/GenBank/DDBJ databases">
        <title>Annotation of Gaeumannomyces graminis var. tritici R3-111a-1.</title>
        <authorList>
            <consortium name="The Broad Institute Genome Sequencing Platform"/>
            <person name="Ma L.-J."/>
            <person name="Dead R."/>
            <person name="Young S.K."/>
            <person name="Zeng Q."/>
            <person name="Gargeya S."/>
            <person name="Fitzgerald M."/>
            <person name="Haas B."/>
            <person name="Abouelleil A."/>
            <person name="Alvarado L."/>
            <person name="Arachchi H.M."/>
            <person name="Berlin A."/>
            <person name="Brown A."/>
            <person name="Chapman S.B."/>
            <person name="Chen Z."/>
            <person name="Dunbar C."/>
            <person name="Freedman E."/>
            <person name="Gearin G."/>
            <person name="Gellesch M."/>
            <person name="Goldberg J."/>
            <person name="Griggs A."/>
            <person name="Gujja S."/>
            <person name="Heiman D."/>
            <person name="Howarth C."/>
            <person name="Larson L."/>
            <person name="Lui A."/>
            <person name="MacDonald P.J.P."/>
            <person name="Mehta T."/>
            <person name="Montmayeur A."/>
            <person name="Murphy C."/>
            <person name="Neiman D."/>
            <person name="Pearson M."/>
            <person name="Priest M."/>
            <person name="Roberts A."/>
            <person name="Saif S."/>
            <person name="Shea T."/>
            <person name="Shenoy N."/>
            <person name="Sisk P."/>
            <person name="Stolte C."/>
            <person name="Sykes S."/>
            <person name="Yandava C."/>
            <person name="Wortman J."/>
            <person name="Nusbaum C."/>
            <person name="Birren B."/>
        </authorList>
    </citation>
    <scope>NUCLEOTIDE SEQUENCE</scope>
    <source>
        <strain evidence="2">R3-111a-1</strain>
    </source>
</reference>
<feature type="compositionally biased region" description="Polar residues" evidence="1">
    <location>
        <begin position="300"/>
        <end position="311"/>
    </location>
</feature>
<feature type="compositionally biased region" description="Low complexity" evidence="1">
    <location>
        <begin position="407"/>
        <end position="444"/>
    </location>
</feature>
<dbReference type="EnsemblFungi" id="EJT76878">
    <property type="protein sequence ID" value="EJT76878"/>
    <property type="gene ID" value="GGTG_06792"/>
</dbReference>
<dbReference type="EMBL" id="GL385397">
    <property type="protein sequence ID" value="EJT76878.1"/>
    <property type="molecule type" value="Genomic_DNA"/>
</dbReference>
<evidence type="ECO:0000256" key="1">
    <source>
        <dbReference type="SAM" id="MobiDB-lite"/>
    </source>
</evidence>
<feature type="region of interest" description="Disordered" evidence="1">
    <location>
        <begin position="298"/>
        <end position="320"/>
    </location>
</feature>
<feature type="region of interest" description="Disordered" evidence="1">
    <location>
        <begin position="108"/>
        <end position="136"/>
    </location>
</feature>
<evidence type="ECO:0008006" key="5">
    <source>
        <dbReference type="Google" id="ProtNLM"/>
    </source>
</evidence>
<keyword evidence="4" id="KW-1185">Reference proteome</keyword>
<dbReference type="STRING" id="644352.J3NZU5"/>
<feature type="compositionally biased region" description="Basic and acidic residues" evidence="1">
    <location>
        <begin position="698"/>
        <end position="744"/>
    </location>
</feature>
<reference evidence="2" key="2">
    <citation type="submission" date="2010-07" db="EMBL/GenBank/DDBJ databases">
        <authorList>
            <consortium name="The Broad Institute Genome Sequencing Platform"/>
            <consortium name="Broad Institute Genome Sequencing Center for Infectious Disease"/>
            <person name="Ma L.-J."/>
            <person name="Dead R."/>
            <person name="Young S."/>
            <person name="Zeng Q."/>
            <person name="Koehrsen M."/>
            <person name="Alvarado L."/>
            <person name="Berlin A."/>
            <person name="Chapman S.B."/>
            <person name="Chen Z."/>
            <person name="Freedman E."/>
            <person name="Gellesch M."/>
            <person name="Goldberg J."/>
            <person name="Griggs A."/>
            <person name="Gujja S."/>
            <person name="Heilman E.R."/>
            <person name="Heiman D."/>
            <person name="Hepburn T."/>
            <person name="Howarth C."/>
            <person name="Jen D."/>
            <person name="Larson L."/>
            <person name="Mehta T."/>
            <person name="Neiman D."/>
            <person name="Pearson M."/>
            <person name="Roberts A."/>
            <person name="Saif S."/>
            <person name="Shea T."/>
            <person name="Shenoy N."/>
            <person name="Sisk P."/>
            <person name="Stolte C."/>
            <person name="Sykes S."/>
            <person name="Walk T."/>
            <person name="White J."/>
            <person name="Yandava C."/>
            <person name="Haas B."/>
            <person name="Nusbaum C."/>
            <person name="Birren B."/>
        </authorList>
    </citation>
    <scope>NUCLEOTIDE SEQUENCE</scope>
    <source>
        <strain evidence="2">R3-111a-1</strain>
    </source>
</reference>
<dbReference type="eggNOG" id="ENOG502SPY3">
    <property type="taxonomic scope" value="Eukaryota"/>
</dbReference>
<reference evidence="3" key="5">
    <citation type="submission" date="2018-04" db="UniProtKB">
        <authorList>
            <consortium name="EnsemblFungi"/>
        </authorList>
    </citation>
    <scope>IDENTIFICATION</scope>
    <source>
        <strain evidence="3">R3-111a-1</strain>
    </source>
</reference>
<sequence>MASRLGQRQPSAGALDLFAVLEDSISSSQTIPLISSSPASHRTDDAHTTKTNTIVITSLSTAAVASSNIPEPSVLGERNNQQAQNLRPPELASPESLADRLDQLHISSPKKAFLDPRDQKPLSRGPHTRLPLDENTFLPPGLPLVAPKTVQSLSRYPEPGHGQLRQASGAVPRPRAKLVQADAPAAHSPTPLPSAISRAVDQRKLEKNAAGDFDYLLSVPVSSPAAEKYLRESGKSSGIDLASDTSDPSAKLYFGCNLVESRTESTTKDSGEGAGVENHCVPIYTLLATRIRNPELASAKANTKQPGTVSPVTMIPENANPSSRTELRINVLEPCEVSAKLLVPRSTSPHRSSSPFPRPVSSARIEDSFEALDDLEEQLEALHEVVRAERVPSPDKLQKAPSTKQPTTVKRSSSTTKKPISRAGSVRSSAAEVSRSSSVRNSVSIVLNKKDQKPTPTSSPSVKRATSTRARPTSLIETRQPAKTVPMFELPGDAVARRLNGQREARLAKVEAEKAEKAEKASALQRARSARLPTRPTFELPGEAISRRKREEHQAKLRAQEEEERRRREFKARPIRAALTTPASVPRETVASRARQAAKAASASAEQCESLAATTSPGKKRVAVGTGASLSRRPLSGVVDSQQQRGRDTAAAGSVASRNKPAASSIRGTSTSTGSTNISKSSSGVSNEDMQQQRRRAREIYRRDNSLVEEREQNQRGREMMAKLARQEAAERSRQLSREWAERRQTKRSSVVGPPSSPPTGGKVVVR</sequence>
<evidence type="ECO:0000313" key="2">
    <source>
        <dbReference type="EMBL" id="EJT76878.1"/>
    </source>
</evidence>
<feature type="region of interest" description="Disordered" evidence="1">
    <location>
        <begin position="387"/>
        <end position="473"/>
    </location>
</feature>
<evidence type="ECO:0000313" key="4">
    <source>
        <dbReference type="Proteomes" id="UP000006039"/>
    </source>
</evidence>
<dbReference type="Proteomes" id="UP000006039">
    <property type="component" value="Unassembled WGS sequence"/>
</dbReference>
<dbReference type="HOGENOM" id="CLU_012848_1_0_1"/>
<organism evidence="2">
    <name type="scientific">Gaeumannomyces tritici (strain R3-111a-1)</name>
    <name type="common">Wheat and barley take-all root rot fungus</name>
    <name type="synonym">Gaeumannomyces graminis var. tritici</name>
    <dbReference type="NCBI Taxonomy" id="644352"/>
    <lineage>
        <taxon>Eukaryota</taxon>
        <taxon>Fungi</taxon>
        <taxon>Dikarya</taxon>
        <taxon>Ascomycota</taxon>
        <taxon>Pezizomycotina</taxon>
        <taxon>Sordariomycetes</taxon>
        <taxon>Sordariomycetidae</taxon>
        <taxon>Magnaporthales</taxon>
        <taxon>Magnaporthaceae</taxon>
        <taxon>Gaeumannomyces</taxon>
    </lineage>
</organism>
<reference evidence="4" key="1">
    <citation type="submission" date="2010-07" db="EMBL/GenBank/DDBJ databases">
        <title>The genome sequence of Gaeumannomyces graminis var. tritici strain R3-111a-1.</title>
        <authorList>
            <consortium name="The Broad Institute Genome Sequencing Platform"/>
            <person name="Ma L.-J."/>
            <person name="Dead R."/>
            <person name="Young S."/>
            <person name="Zeng Q."/>
            <person name="Koehrsen M."/>
            <person name="Alvarado L."/>
            <person name="Berlin A."/>
            <person name="Chapman S.B."/>
            <person name="Chen Z."/>
            <person name="Freedman E."/>
            <person name="Gellesch M."/>
            <person name="Goldberg J."/>
            <person name="Griggs A."/>
            <person name="Gujja S."/>
            <person name="Heilman E.R."/>
            <person name="Heiman D."/>
            <person name="Hepburn T."/>
            <person name="Howarth C."/>
            <person name="Jen D."/>
            <person name="Larson L."/>
            <person name="Mehta T."/>
            <person name="Neiman D."/>
            <person name="Pearson M."/>
            <person name="Roberts A."/>
            <person name="Saif S."/>
            <person name="Shea T."/>
            <person name="Shenoy N."/>
            <person name="Sisk P."/>
            <person name="Stolte C."/>
            <person name="Sykes S."/>
            <person name="Walk T."/>
            <person name="White J."/>
            <person name="Yandava C."/>
            <person name="Haas B."/>
            <person name="Nusbaum C."/>
            <person name="Birren B."/>
        </authorList>
    </citation>
    <scope>NUCLEOTIDE SEQUENCE [LARGE SCALE GENOMIC DNA]</scope>
    <source>
        <strain evidence="4">R3-111a-1</strain>
    </source>
</reference>
<dbReference type="AlphaFoldDB" id="J3NZU5"/>
<evidence type="ECO:0000313" key="3">
    <source>
        <dbReference type="EnsemblFungi" id="EJT76878"/>
    </source>
</evidence>
<dbReference type="RefSeq" id="XP_009222878.1">
    <property type="nucleotide sequence ID" value="XM_009224614.1"/>
</dbReference>